<dbReference type="AlphaFoldDB" id="A0A2G9PEA8"/>
<proteinExistence type="predicted"/>
<evidence type="ECO:0000313" key="2">
    <source>
        <dbReference type="EMBL" id="PIO01630.1"/>
    </source>
</evidence>
<dbReference type="EMBL" id="KV922642">
    <property type="protein sequence ID" value="PIO01630.1"/>
    <property type="molecule type" value="Genomic_DNA"/>
</dbReference>
<feature type="region of interest" description="Disordered" evidence="1">
    <location>
        <begin position="1"/>
        <end position="46"/>
    </location>
</feature>
<protein>
    <submittedName>
        <fullName evidence="2">Uncharacterized protein</fullName>
    </submittedName>
</protein>
<reference evidence="2" key="1">
    <citation type="submission" date="2017-08" db="EMBL/GenBank/DDBJ databases">
        <title>Assembly of the North American Bullfrog Genome.</title>
        <authorList>
            <person name="Warren R.L."/>
            <person name="Vandervalk B.P."/>
            <person name="Kucuk E."/>
            <person name="Birol I."/>
            <person name="Helbing C."/>
            <person name="Pandoh P."/>
            <person name="Behsaz B."/>
            <person name="Mohamadi H."/>
            <person name="Chu J."/>
            <person name="Jackman S."/>
            <person name="Hammond S.A."/>
            <person name="Veldhoen N."/>
            <person name="Kirk H."/>
            <person name="Zhao Y."/>
            <person name="Coope R."/>
            <person name="Pleasance S."/>
            <person name="Moore R."/>
            <person name="Holt R."/>
        </authorList>
    </citation>
    <scope>NUCLEOTIDE SEQUENCE</scope>
    <source>
        <strain evidence="2">Bruno</strain>
        <tissue evidence="2">Liver</tissue>
    </source>
</reference>
<sequence>MGTRCFGVGGAAGRPSAPKHPPPHVEGMWPGTVQEGGTARSSPPLSQTGRAACSDKGLYGFWGDPHAVFRCRGLPLRSIPDRMAWYALGGGTHAVFLFKTWHGVLLQDSYQTQCLVLAGIQVGSPFIESRTHVSFKSQGKVGSKVGWLSCRTSVNLTYTHTNYKQTDHR</sequence>
<name>A0A2G9PEA8_AQUCT</name>
<accession>A0A2G9PEA8</accession>
<evidence type="ECO:0000256" key="1">
    <source>
        <dbReference type="SAM" id="MobiDB-lite"/>
    </source>
</evidence>
<gene>
    <name evidence="2" type="ORF">AB205_0180790</name>
</gene>
<organism evidence="2">
    <name type="scientific">Aquarana catesbeiana</name>
    <name type="common">American bullfrog</name>
    <name type="synonym">Rana catesbeiana</name>
    <dbReference type="NCBI Taxonomy" id="8400"/>
    <lineage>
        <taxon>Eukaryota</taxon>
        <taxon>Metazoa</taxon>
        <taxon>Chordata</taxon>
        <taxon>Craniata</taxon>
        <taxon>Vertebrata</taxon>
        <taxon>Euteleostomi</taxon>
        <taxon>Amphibia</taxon>
        <taxon>Batrachia</taxon>
        <taxon>Anura</taxon>
        <taxon>Neobatrachia</taxon>
        <taxon>Ranoidea</taxon>
        <taxon>Ranidae</taxon>
        <taxon>Aquarana</taxon>
    </lineage>
</organism>